<evidence type="ECO:0000313" key="1">
    <source>
        <dbReference type="EMBL" id="GFH55744.1"/>
    </source>
</evidence>
<proteinExistence type="predicted"/>
<gene>
    <name evidence="1" type="ORF">CTEN210_12220</name>
</gene>
<protein>
    <submittedName>
        <fullName evidence="1">Uncharacterized protein</fullName>
    </submittedName>
</protein>
<organism evidence="1 2">
    <name type="scientific">Chaetoceros tenuissimus</name>
    <dbReference type="NCBI Taxonomy" id="426638"/>
    <lineage>
        <taxon>Eukaryota</taxon>
        <taxon>Sar</taxon>
        <taxon>Stramenopiles</taxon>
        <taxon>Ochrophyta</taxon>
        <taxon>Bacillariophyta</taxon>
        <taxon>Coscinodiscophyceae</taxon>
        <taxon>Chaetocerotophycidae</taxon>
        <taxon>Chaetocerotales</taxon>
        <taxon>Chaetocerotaceae</taxon>
        <taxon>Chaetoceros</taxon>
    </lineage>
</organism>
<dbReference type="EMBL" id="BLLK01000051">
    <property type="protein sequence ID" value="GFH55744.1"/>
    <property type="molecule type" value="Genomic_DNA"/>
</dbReference>
<evidence type="ECO:0000313" key="2">
    <source>
        <dbReference type="Proteomes" id="UP001054902"/>
    </source>
</evidence>
<keyword evidence="2" id="KW-1185">Reference proteome</keyword>
<dbReference type="AlphaFoldDB" id="A0AAD3HA90"/>
<dbReference type="Gene3D" id="3.60.20.10">
    <property type="entry name" value="Glutamine Phosphoribosylpyrophosphate, subunit 1, domain 1"/>
    <property type="match status" value="1"/>
</dbReference>
<sequence>MKHSVVVSSSILTIGTIIFCFSFIHPAEATYSIAAADLTNGLIGAAATTCLKVQDLSIYDALYHSIPGNQSKTNKGSLLLTQGLLSDENDPHLNLALELMKNGTDPDSILKNITDPTVDNGQDYREPDYSLRQYGLVNMNGEAASYTGNKLDSLYDFYGYDSSEQKDVQGTKTSAGGTSYVFSAQGNIVSETLVDTVVNAFDGCDLAESLYLALISPSTKNLGDVRCAEDEIVGSIAFLHVESADEGVTSLHIDVEYEVNSSGKVIDPLVSLRSQYVEWRKQQPYNSKCSVDIDTPSSGVEEKIAYHFLLFVPFLLTVIFL</sequence>
<dbReference type="SUPFAM" id="SSF56235">
    <property type="entry name" value="N-terminal nucleophile aminohydrolases (Ntn hydrolases)"/>
    <property type="match status" value="1"/>
</dbReference>
<dbReference type="Proteomes" id="UP001054902">
    <property type="component" value="Unassembled WGS sequence"/>
</dbReference>
<accession>A0AAD3HA90</accession>
<comment type="caution">
    <text evidence="1">The sequence shown here is derived from an EMBL/GenBank/DDBJ whole genome shotgun (WGS) entry which is preliminary data.</text>
</comment>
<name>A0AAD3HA90_9STRA</name>
<dbReference type="InterPro" id="IPR029055">
    <property type="entry name" value="Ntn_hydrolases_N"/>
</dbReference>
<reference evidence="1 2" key="1">
    <citation type="journal article" date="2021" name="Sci. Rep.">
        <title>The genome of the diatom Chaetoceros tenuissimus carries an ancient integrated fragment of an extant virus.</title>
        <authorList>
            <person name="Hongo Y."/>
            <person name="Kimura K."/>
            <person name="Takaki Y."/>
            <person name="Yoshida Y."/>
            <person name="Baba S."/>
            <person name="Kobayashi G."/>
            <person name="Nagasaki K."/>
            <person name="Hano T."/>
            <person name="Tomaru Y."/>
        </authorList>
    </citation>
    <scope>NUCLEOTIDE SEQUENCE [LARGE SCALE GENOMIC DNA]</scope>
    <source>
        <strain evidence="1 2">NIES-3715</strain>
    </source>
</reference>
<dbReference type="Pfam" id="PF06267">
    <property type="entry name" value="DUF1028"/>
    <property type="match status" value="1"/>
</dbReference>
<dbReference type="InterPro" id="IPR010430">
    <property type="entry name" value="DUF1028"/>
</dbReference>